<feature type="compositionally biased region" description="Polar residues" evidence="1">
    <location>
        <begin position="48"/>
        <end position="58"/>
    </location>
</feature>
<name>A0A379GD17_PROMI</name>
<accession>A0A379GD17</accession>
<evidence type="ECO:0000256" key="1">
    <source>
        <dbReference type="SAM" id="MobiDB-lite"/>
    </source>
</evidence>
<dbReference type="SUPFAM" id="SSF54862">
    <property type="entry name" value="4Fe-4S ferredoxins"/>
    <property type="match status" value="1"/>
</dbReference>
<sequence length="58" mass="6501">MCAFSDEGPACVKVCPTDALHLVEEDSLEEQMKARRLDSVMEPMTSLDDLSTLTQERK</sequence>
<proteinExistence type="predicted"/>
<keyword evidence="2" id="KW-0560">Oxidoreductase</keyword>
<gene>
    <name evidence="2" type="primary">hyfA_1</name>
    <name evidence="2" type="ORF">NCTC11938_02710</name>
</gene>
<dbReference type="GO" id="GO:0016491">
    <property type="term" value="F:oxidoreductase activity"/>
    <property type="evidence" value="ECO:0007669"/>
    <property type="project" value="UniProtKB-KW"/>
</dbReference>
<dbReference type="AlphaFoldDB" id="A0A379GD17"/>
<feature type="region of interest" description="Disordered" evidence="1">
    <location>
        <begin position="39"/>
        <end position="58"/>
    </location>
</feature>
<protein>
    <submittedName>
        <fullName evidence="2">Hydrogenase-4 component A</fullName>
        <ecNumber evidence="2">1.-.-.-</ecNumber>
    </submittedName>
</protein>
<dbReference type="Gene3D" id="3.30.70.20">
    <property type="match status" value="1"/>
</dbReference>
<evidence type="ECO:0000313" key="3">
    <source>
        <dbReference type="Proteomes" id="UP000254191"/>
    </source>
</evidence>
<dbReference type="EMBL" id="UGTS01000005">
    <property type="protein sequence ID" value="SUC38443.1"/>
    <property type="molecule type" value="Genomic_DNA"/>
</dbReference>
<evidence type="ECO:0000313" key="2">
    <source>
        <dbReference type="EMBL" id="SUC38443.1"/>
    </source>
</evidence>
<dbReference type="EC" id="1.-.-.-" evidence="2"/>
<dbReference type="Proteomes" id="UP000254191">
    <property type="component" value="Unassembled WGS sequence"/>
</dbReference>
<organism evidence="2 3">
    <name type="scientific">Proteus mirabilis</name>
    <dbReference type="NCBI Taxonomy" id="584"/>
    <lineage>
        <taxon>Bacteria</taxon>
        <taxon>Pseudomonadati</taxon>
        <taxon>Pseudomonadota</taxon>
        <taxon>Gammaproteobacteria</taxon>
        <taxon>Enterobacterales</taxon>
        <taxon>Morganellaceae</taxon>
        <taxon>Proteus</taxon>
    </lineage>
</organism>
<reference evidence="2 3" key="1">
    <citation type="submission" date="2018-06" db="EMBL/GenBank/DDBJ databases">
        <authorList>
            <consortium name="Pathogen Informatics"/>
            <person name="Doyle S."/>
        </authorList>
    </citation>
    <scope>NUCLEOTIDE SEQUENCE [LARGE SCALE GENOMIC DNA]</scope>
    <source>
        <strain evidence="2 3">NCTC11938</strain>
    </source>
</reference>